<evidence type="ECO:0000313" key="2">
    <source>
        <dbReference type="EMBL" id="SQC92160.1"/>
    </source>
</evidence>
<dbReference type="EMBL" id="UAVU01000009">
    <property type="protein sequence ID" value="SQC92160.1"/>
    <property type="molecule type" value="Genomic_DNA"/>
</dbReference>
<proteinExistence type="predicted"/>
<name>A0A291E656_9ENTR</name>
<reference evidence="1 3" key="1">
    <citation type="submission" date="2017-09" db="EMBL/GenBank/DDBJ databases">
        <title>FDA dAtabase for Regulatory Grade micrObial Sequences (FDA-ARGOS): Supporting development and validation of Infectious Disease Dx tests.</title>
        <authorList>
            <person name="Minogue T."/>
            <person name="Wolcott M."/>
            <person name="Wasieloski L."/>
            <person name="Aguilar W."/>
            <person name="Moore D."/>
            <person name="Tallon L."/>
            <person name="Sadzewicz L."/>
            <person name="Ott S."/>
            <person name="Zhao X."/>
            <person name="Nagaraj S."/>
            <person name="Vavikolanu K."/>
            <person name="Aluvathingal J."/>
            <person name="Nadendla S."/>
            <person name="Sichtig H."/>
        </authorList>
    </citation>
    <scope>NUCLEOTIDE SEQUENCE [LARGE SCALE GENOMIC DNA]</scope>
    <source>
        <strain evidence="1 3">FDAARGOS_392</strain>
        <plasmid evidence="3">Plasmid unnamed</plasmid>
        <plasmid evidence="1">unnamed</plasmid>
    </source>
</reference>
<evidence type="ECO:0000313" key="4">
    <source>
        <dbReference type="Proteomes" id="UP000251197"/>
    </source>
</evidence>
<protein>
    <submittedName>
        <fullName evidence="1">Uncharacterized protein</fullName>
    </submittedName>
</protein>
<reference evidence="2 4" key="2">
    <citation type="submission" date="2018-06" db="EMBL/GenBank/DDBJ databases">
        <authorList>
            <consortium name="Pathogen Informatics"/>
            <person name="Doyle S."/>
        </authorList>
    </citation>
    <scope>NUCLEOTIDE SEQUENCE [LARGE SCALE GENOMIC DNA]</scope>
    <source>
        <strain evidence="2 4">NCTC12120</strain>
    </source>
</reference>
<dbReference type="Proteomes" id="UP000251197">
    <property type="component" value="Unassembled WGS sequence"/>
</dbReference>
<dbReference type="RefSeq" id="WP_061277656.1">
    <property type="nucleotide sequence ID" value="NZ_CP023526.1"/>
</dbReference>
<geneLocation type="plasmid" evidence="1">
    <name>unnamed</name>
</geneLocation>
<dbReference type="AlphaFoldDB" id="A0A291E656"/>
<sequence>MASPETGDHIRYGTAPDIQAGRNAPVGQVAVKFKANQFVNLLIRVLNLAMATRLRKLGYQEKMLSIVLKVKSAGFRRQDHRFQQMVRFGRNKSESMVGLDQNMQMSRLFDRITY</sequence>
<gene>
    <name evidence="1" type="ORF">CO704_25420</name>
    <name evidence="2" type="ORF">NCTC12120_05352</name>
</gene>
<keyword evidence="1" id="KW-0614">Plasmid</keyword>
<organism evidence="1 3">
    <name type="scientific">Cedecea neteri</name>
    <dbReference type="NCBI Taxonomy" id="158822"/>
    <lineage>
        <taxon>Bacteria</taxon>
        <taxon>Pseudomonadati</taxon>
        <taxon>Pseudomonadota</taxon>
        <taxon>Gammaproteobacteria</taxon>
        <taxon>Enterobacterales</taxon>
        <taxon>Enterobacteriaceae</taxon>
        <taxon>Cedecea</taxon>
    </lineage>
</organism>
<evidence type="ECO:0000313" key="1">
    <source>
        <dbReference type="EMBL" id="ATF95423.1"/>
    </source>
</evidence>
<evidence type="ECO:0000313" key="3">
    <source>
        <dbReference type="Proteomes" id="UP000217979"/>
    </source>
</evidence>
<dbReference type="EMBL" id="CP023526">
    <property type="protein sequence ID" value="ATF95423.1"/>
    <property type="molecule type" value="Genomic_DNA"/>
</dbReference>
<accession>A0A291E656</accession>
<dbReference type="Proteomes" id="UP000217979">
    <property type="component" value="Plasmid unnamed"/>
</dbReference>